<reference evidence="9" key="1">
    <citation type="submission" date="2017-09" db="EMBL/GenBank/DDBJ databases">
        <title>Depth-based differentiation of microbial function through sediment-hosted aquifers and enrichment of novel symbionts in the deep terrestrial subsurface.</title>
        <authorList>
            <person name="Probst A.J."/>
            <person name="Ladd B."/>
            <person name="Jarett J.K."/>
            <person name="Geller-Mcgrath D.E."/>
            <person name="Sieber C.M.K."/>
            <person name="Emerson J.B."/>
            <person name="Anantharaman K."/>
            <person name="Thomas B.C."/>
            <person name="Malmstrom R."/>
            <person name="Stieglmeier M."/>
            <person name="Klingl A."/>
            <person name="Woyke T."/>
            <person name="Ryan C.M."/>
            <person name="Banfield J.F."/>
        </authorList>
    </citation>
    <scope>NUCLEOTIDE SEQUENCE [LARGE SCALE GENOMIC DNA]</scope>
</reference>
<keyword evidence="2" id="KW-0521">NADP</keyword>
<gene>
    <name evidence="8" type="ORF">COU14_01845</name>
</gene>
<evidence type="ECO:0000313" key="8">
    <source>
        <dbReference type="EMBL" id="PIR85890.1"/>
    </source>
</evidence>
<feature type="domain" description="NADP-dependent oxidoreductase" evidence="7">
    <location>
        <begin position="16"/>
        <end position="253"/>
    </location>
</feature>
<dbReference type="PANTHER" id="PTHR43827">
    <property type="entry name" value="2,5-DIKETO-D-GLUCONIC ACID REDUCTASE"/>
    <property type="match status" value="1"/>
</dbReference>
<dbReference type="PROSITE" id="PS00062">
    <property type="entry name" value="ALDOKETO_REDUCTASE_2"/>
    <property type="match status" value="1"/>
</dbReference>
<dbReference type="FunFam" id="3.20.20.100:FF:000002">
    <property type="entry name" value="2,5-diketo-D-gluconic acid reductase A"/>
    <property type="match status" value="1"/>
</dbReference>
<evidence type="ECO:0000256" key="3">
    <source>
        <dbReference type="ARBA" id="ARBA00023002"/>
    </source>
</evidence>
<dbReference type="CDD" id="cd19071">
    <property type="entry name" value="AKR_AKR1-5-like"/>
    <property type="match status" value="1"/>
</dbReference>
<evidence type="ECO:0000313" key="9">
    <source>
        <dbReference type="Proteomes" id="UP000229612"/>
    </source>
</evidence>
<keyword evidence="3" id="KW-0560">Oxidoreductase</keyword>
<evidence type="ECO:0000256" key="6">
    <source>
        <dbReference type="PIRSR" id="PIRSR000097-3"/>
    </source>
</evidence>
<dbReference type="PRINTS" id="PR00069">
    <property type="entry name" value="ALDKETRDTASE"/>
</dbReference>
<dbReference type="GO" id="GO:0016616">
    <property type="term" value="F:oxidoreductase activity, acting on the CH-OH group of donors, NAD or NADP as acceptor"/>
    <property type="evidence" value="ECO:0007669"/>
    <property type="project" value="UniProtKB-ARBA"/>
</dbReference>
<feature type="site" description="Lowers pKa of active site Tyr" evidence="6">
    <location>
        <position position="74"/>
    </location>
</feature>
<sequence>MNKMIKFKNGIECPALGFGTWKLQGEEAERAVKEAIEVGYRHIDTADRYENHLEVGRAINESGVARDDLFLTTKLWDEDLSGDRVASVVDRFSQELNVEYVDLLLIHWPNKNVPIEETLTAMKACQNAGKVRSIGVSNFTEHHLEDALATGIEFVTNQVEVRPHFNQVAMREYCAKNNIVVTGYSSLRAGDMAEPVIVELAEKYRKSSAQIILNWVVSRGMIALPQSTKVERMKENLESLDFSLSPEDLSQIDLVTQEKRYNNPDFAEFSY</sequence>
<protein>
    <submittedName>
        <fullName evidence="8">Aldo/keto reductase</fullName>
    </submittedName>
</protein>
<dbReference type="EMBL" id="PFBG01000020">
    <property type="protein sequence ID" value="PIR85890.1"/>
    <property type="molecule type" value="Genomic_DNA"/>
</dbReference>
<evidence type="ECO:0000259" key="7">
    <source>
        <dbReference type="Pfam" id="PF00248"/>
    </source>
</evidence>
<evidence type="ECO:0000256" key="1">
    <source>
        <dbReference type="ARBA" id="ARBA00007905"/>
    </source>
</evidence>
<dbReference type="InterPro" id="IPR020471">
    <property type="entry name" value="AKR"/>
</dbReference>
<dbReference type="SUPFAM" id="SSF51430">
    <property type="entry name" value="NAD(P)-linked oxidoreductase"/>
    <property type="match status" value="1"/>
</dbReference>
<evidence type="ECO:0000256" key="5">
    <source>
        <dbReference type="PIRSR" id="PIRSR000097-2"/>
    </source>
</evidence>
<dbReference type="InterPro" id="IPR036812">
    <property type="entry name" value="NAD(P)_OxRdtase_dom_sf"/>
</dbReference>
<name>A0A2H0UHP0_9BACT</name>
<dbReference type="PANTHER" id="PTHR43827:SF3">
    <property type="entry name" value="NADP-DEPENDENT OXIDOREDUCTASE DOMAIN-CONTAINING PROTEIN"/>
    <property type="match status" value="1"/>
</dbReference>
<dbReference type="PIRSF" id="PIRSF000097">
    <property type="entry name" value="AKR"/>
    <property type="match status" value="1"/>
</dbReference>
<dbReference type="Proteomes" id="UP000229612">
    <property type="component" value="Unassembled WGS sequence"/>
</dbReference>
<feature type="active site" description="Proton donor" evidence="4">
    <location>
        <position position="49"/>
    </location>
</feature>
<dbReference type="InterPro" id="IPR023210">
    <property type="entry name" value="NADP_OxRdtase_dom"/>
</dbReference>
<evidence type="ECO:0000256" key="4">
    <source>
        <dbReference type="PIRSR" id="PIRSR000097-1"/>
    </source>
</evidence>
<proteinExistence type="inferred from homology"/>
<organism evidence="8 9">
    <name type="scientific">Candidatus Kaiserbacteria bacterium CG10_big_fil_rev_8_21_14_0_10_44_10</name>
    <dbReference type="NCBI Taxonomy" id="1974606"/>
    <lineage>
        <taxon>Bacteria</taxon>
        <taxon>Candidatus Kaiseribacteriota</taxon>
    </lineage>
</organism>
<accession>A0A2H0UHP0</accession>
<dbReference type="InterPro" id="IPR018170">
    <property type="entry name" value="Aldo/ket_reductase_CS"/>
</dbReference>
<feature type="binding site" evidence="5">
    <location>
        <position position="107"/>
    </location>
    <ligand>
        <name>substrate</name>
    </ligand>
</feature>
<dbReference type="AlphaFoldDB" id="A0A2H0UHP0"/>
<comment type="caution">
    <text evidence="8">The sequence shown here is derived from an EMBL/GenBank/DDBJ whole genome shotgun (WGS) entry which is preliminary data.</text>
</comment>
<dbReference type="Gene3D" id="3.20.20.100">
    <property type="entry name" value="NADP-dependent oxidoreductase domain"/>
    <property type="match status" value="1"/>
</dbReference>
<evidence type="ECO:0000256" key="2">
    <source>
        <dbReference type="ARBA" id="ARBA00022857"/>
    </source>
</evidence>
<comment type="similarity">
    <text evidence="1">Belongs to the aldo/keto reductase family.</text>
</comment>
<dbReference type="Pfam" id="PF00248">
    <property type="entry name" value="Aldo_ket_red"/>
    <property type="match status" value="1"/>
</dbReference>